<evidence type="ECO:0000313" key="1">
    <source>
        <dbReference type="EMBL" id="GIM77657.1"/>
    </source>
</evidence>
<proteinExistence type="predicted"/>
<dbReference type="AlphaFoldDB" id="A0A919SUI4"/>
<dbReference type="RefSeq" id="WP_213000261.1">
    <property type="nucleotide sequence ID" value="NZ_BAAATW010000013.1"/>
</dbReference>
<comment type="caution">
    <text evidence="1">The sequence shown here is derived from an EMBL/GenBank/DDBJ whole genome shotgun (WGS) entry which is preliminary data.</text>
</comment>
<keyword evidence="2" id="KW-1185">Reference proteome</keyword>
<dbReference type="EMBL" id="BOQP01000031">
    <property type="protein sequence ID" value="GIM77657.1"/>
    <property type="molecule type" value="Genomic_DNA"/>
</dbReference>
<sequence>MPLKTIIRSAQVTLANRRTERRARQQLCAELAAFQTPAERAELDLILGRHSVEETREIREILNQQDYERQRAWPVVTGYSR</sequence>
<name>A0A919SUI4_9ACTN</name>
<accession>A0A919SUI4</accession>
<gene>
    <name evidence="1" type="ORF">Aco04nite_56480</name>
</gene>
<reference evidence="1" key="1">
    <citation type="submission" date="2021-03" db="EMBL/GenBank/DDBJ databases">
        <title>Whole genome shotgun sequence of Actinoplanes consettensis NBRC 14913.</title>
        <authorList>
            <person name="Komaki H."/>
            <person name="Tamura T."/>
        </authorList>
    </citation>
    <scope>NUCLEOTIDE SEQUENCE</scope>
    <source>
        <strain evidence="1">NBRC 14913</strain>
    </source>
</reference>
<organism evidence="1 2">
    <name type="scientific">Winogradskya consettensis</name>
    <dbReference type="NCBI Taxonomy" id="113560"/>
    <lineage>
        <taxon>Bacteria</taxon>
        <taxon>Bacillati</taxon>
        <taxon>Actinomycetota</taxon>
        <taxon>Actinomycetes</taxon>
        <taxon>Micromonosporales</taxon>
        <taxon>Micromonosporaceae</taxon>
        <taxon>Winogradskya</taxon>
    </lineage>
</organism>
<dbReference type="Proteomes" id="UP000680865">
    <property type="component" value="Unassembled WGS sequence"/>
</dbReference>
<evidence type="ECO:0000313" key="2">
    <source>
        <dbReference type="Proteomes" id="UP000680865"/>
    </source>
</evidence>
<protein>
    <submittedName>
        <fullName evidence="1">Uncharacterized protein</fullName>
    </submittedName>
</protein>